<dbReference type="Proteomes" id="UP000624244">
    <property type="component" value="Unassembled WGS sequence"/>
</dbReference>
<comment type="caution">
    <text evidence="2">The sequence shown here is derived from an EMBL/GenBank/DDBJ whole genome shotgun (WGS) entry which is preliminary data.</text>
</comment>
<feature type="compositionally biased region" description="Polar residues" evidence="1">
    <location>
        <begin position="424"/>
        <end position="435"/>
    </location>
</feature>
<feature type="compositionally biased region" description="Pro residues" evidence="1">
    <location>
        <begin position="408"/>
        <end position="419"/>
    </location>
</feature>
<name>A0A8H6DTJ4_COCSA</name>
<accession>A0A8H6DTJ4</accession>
<evidence type="ECO:0000313" key="2">
    <source>
        <dbReference type="EMBL" id="KAF5845850.1"/>
    </source>
</evidence>
<protein>
    <submittedName>
        <fullName evidence="2">Uncharacterized protein</fullName>
    </submittedName>
</protein>
<dbReference type="AlphaFoldDB" id="A0A8H6DTJ4"/>
<sequence length="479" mass="54268">MADEYGYSESCRSWHDHPPRMVWVYLHQDEKWVALPPTCVHPCDFEDAPSRQPKDAIIMDESTFRKKHIASWTQETGTVAEKGNHSGMFYFPMQRKSLTYYLVVPAHDDSAQPQDVKEPLQKVEASEPMQNQIASKDASPARATRATDATTMLNKPVSTQTSPMSTKPKSPEQPKPAHSAPELKLWALDSRKNLGRQDPQIPYYKLKEFAPKVIQYTEIPPEWRQTFGRLRNDPLINPSKIGLDGKAVNGRWCFKQLLTDQVCDNPNCLGSHVPPNRKQFFFILSLHAKDPRTKADLNRNFCYNILKVYYRKHFLKGTTPVLTPRWTGTRLTAYPKLLRKPFYRGAEVPENMFSGTIIDRILDEWDELYTAQEKMSLREELLLPCSIPTTTEAQGNTEVSPFRNKQPMPTPPATVPPETAPQQGNTPSTPSIVSNTPASDVVAKVLPLTEENLAVVQGVLRRRNWGSTDSELVESIAGE</sequence>
<feature type="compositionally biased region" description="Basic and acidic residues" evidence="1">
    <location>
        <begin position="110"/>
        <end position="125"/>
    </location>
</feature>
<proteinExistence type="predicted"/>
<feature type="region of interest" description="Disordered" evidence="1">
    <location>
        <begin position="110"/>
        <end position="179"/>
    </location>
</feature>
<organism evidence="2 3">
    <name type="scientific">Cochliobolus sativus</name>
    <name type="common">Common root rot and spot blotch fungus</name>
    <name type="synonym">Bipolaris sorokiniana</name>
    <dbReference type="NCBI Taxonomy" id="45130"/>
    <lineage>
        <taxon>Eukaryota</taxon>
        <taxon>Fungi</taxon>
        <taxon>Dikarya</taxon>
        <taxon>Ascomycota</taxon>
        <taxon>Pezizomycotina</taxon>
        <taxon>Dothideomycetes</taxon>
        <taxon>Pleosporomycetidae</taxon>
        <taxon>Pleosporales</taxon>
        <taxon>Pleosporineae</taxon>
        <taxon>Pleosporaceae</taxon>
        <taxon>Bipolaris</taxon>
    </lineage>
</organism>
<reference evidence="2" key="1">
    <citation type="submission" date="2019-11" db="EMBL/GenBank/DDBJ databases">
        <title>Bipolaris sorokiniana Genome sequencing.</title>
        <authorList>
            <person name="Wang H."/>
        </authorList>
    </citation>
    <scope>NUCLEOTIDE SEQUENCE</scope>
</reference>
<feature type="region of interest" description="Disordered" evidence="1">
    <location>
        <begin position="392"/>
        <end position="435"/>
    </location>
</feature>
<evidence type="ECO:0000313" key="3">
    <source>
        <dbReference type="Proteomes" id="UP000624244"/>
    </source>
</evidence>
<feature type="compositionally biased region" description="Polar residues" evidence="1">
    <location>
        <begin position="152"/>
        <end position="168"/>
    </location>
</feature>
<gene>
    <name evidence="2" type="ORF">GGP41_009615</name>
</gene>
<evidence type="ECO:0000256" key="1">
    <source>
        <dbReference type="SAM" id="MobiDB-lite"/>
    </source>
</evidence>
<feature type="compositionally biased region" description="Low complexity" evidence="1">
    <location>
        <begin position="141"/>
        <end position="151"/>
    </location>
</feature>
<dbReference type="EMBL" id="WNKQ01000018">
    <property type="protein sequence ID" value="KAF5845850.1"/>
    <property type="molecule type" value="Genomic_DNA"/>
</dbReference>